<reference evidence="1" key="1">
    <citation type="submission" date="2024-08" db="EMBL/GenBank/DDBJ databases">
        <authorList>
            <person name="Yu S.T."/>
        </authorList>
    </citation>
    <scope>NUCLEOTIDE SEQUENCE</scope>
    <source>
        <strain evidence="1">R33</strain>
    </source>
</reference>
<accession>A0AB39YCA9</accession>
<protein>
    <recommendedName>
        <fullName evidence="2">VCBS repeat-containing protein</fullName>
    </recommendedName>
</protein>
<sequence length="158" mass="16359">MDLQLKAEVEGFSQLLVVKTPAAAQHPDLASLKFKLDTVGLNVCNGEPVLVGNGDWDKFTVTAPGDLNGDNVPDLRLRDNATGDLLRAYGSKGGDGNVDPTTWGNAAGRVKIASGLEQAAFPTIGTSGDVTGDKLADLWAVSANRQLATLAGTGTRSP</sequence>
<dbReference type="InterPro" id="IPR028994">
    <property type="entry name" value="Integrin_alpha_N"/>
</dbReference>
<dbReference type="SUPFAM" id="SSF69318">
    <property type="entry name" value="Integrin alpha N-terminal domain"/>
    <property type="match status" value="1"/>
</dbReference>
<dbReference type="RefSeq" id="WP_369779505.1">
    <property type="nucleotide sequence ID" value="NZ_CP165727.1"/>
</dbReference>
<dbReference type="AlphaFoldDB" id="A0AB39YCA9"/>
<gene>
    <name evidence="1" type="ORF">AB5J51_35055</name>
</gene>
<evidence type="ECO:0008006" key="2">
    <source>
        <dbReference type="Google" id="ProtNLM"/>
    </source>
</evidence>
<evidence type="ECO:0000313" key="1">
    <source>
        <dbReference type="EMBL" id="XDV67770.1"/>
    </source>
</evidence>
<dbReference type="EMBL" id="CP165727">
    <property type="protein sequence ID" value="XDV67770.1"/>
    <property type="molecule type" value="Genomic_DNA"/>
</dbReference>
<organism evidence="1">
    <name type="scientific">Streptomyces sp. R33</name>
    <dbReference type="NCBI Taxonomy" id="3238629"/>
    <lineage>
        <taxon>Bacteria</taxon>
        <taxon>Bacillati</taxon>
        <taxon>Actinomycetota</taxon>
        <taxon>Actinomycetes</taxon>
        <taxon>Kitasatosporales</taxon>
        <taxon>Streptomycetaceae</taxon>
        <taxon>Streptomyces</taxon>
    </lineage>
</organism>
<name>A0AB39YCA9_9ACTN</name>
<proteinExistence type="predicted"/>